<feature type="coiled-coil region" evidence="1">
    <location>
        <begin position="63"/>
        <end position="90"/>
    </location>
</feature>
<name>A0A917IA46_9HYPH</name>
<dbReference type="EMBL" id="BMES01000002">
    <property type="protein sequence ID" value="GGH29728.1"/>
    <property type="molecule type" value="Genomic_DNA"/>
</dbReference>
<dbReference type="InterPro" id="IPR009579">
    <property type="entry name" value="DUF1192"/>
</dbReference>
<evidence type="ECO:0008006" key="4">
    <source>
        <dbReference type="Google" id="ProtNLM"/>
    </source>
</evidence>
<evidence type="ECO:0000256" key="1">
    <source>
        <dbReference type="SAM" id="Coils"/>
    </source>
</evidence>
<keyword evidence="3" id="KW-1185">Reference proteome</keyword>
<protein>
    <recommendedName>
        <fullName evidence="4">DUF1192 domain-containing protein</fullName>
    </recommendedName>
</protein>
<accession>A0A917IA46</accession>
<dbReference type="Pfam" id="PF06698">
    <property type="entry name" value="DUF1192"/>
    <property type="match status" value="1"/>
</dbReference>
<reference evidence="2" key="2">
    <citation type="submission" date="2020-09" db="EMBL/GenBank/DDBJ databases">
        <authorList>
            <person name="Sun Q."/>
            <person name="Zhou Y."/>
        </authorList>
    </citation>
    <scope>NUCLEOTIDE SEQUENCE</scope>
    <source>
        <strain evidence="2">CGMCC 1.12214</strain>
    </source>
</reference>
<evidence type="ECO:0000313" key="2">
    <source>
        <dbReference type="EMBL" id="GGH29728.1"/>
    </source>
</evidence>
<reference evidence="2" key="1">
    <citation type="journal article" date="2014" name="Int. J. Syst. Evol. Microbiol.">
        <title>Complete genome sequence of Corynebacterium casei LMG S-19264T (=DSM 44701T), isolated from a smear-ripened cheese.</title>
        <authorList>
            <consortium name="US DOE Joint Genome Institute (JGI-PGF)"/>
            <person name="Walter F."/>
            <person name="Albersmeier A."/>
            <person name="Kalinowski J."/>
            <person name="Ruckert C."/>
        </authorList>
    </citation>
    <scope>NUCLEOTIDE SEQUENCE</scope>
    <source>
        <strain evidence="2">CGMCC 1.12214</strain>
    </source>
</reference>
<sequence length="100" mass="11332">MVRNAFWRKWSRSRHFALQPGLSILRAPSSQMERTMADPFADDLAQRKPMQHAVGQDLSALSVDEIDERVSQLQAEIARLQDARKAKMASRDAASAFFKS</sequence>
<proteinExistence type="predicted"/>
<dbReference type="AlphaFoldDB" id="A0A917IA46"/>
<dbReference type="Proteomes" id="UP000603912">
    <property type="component" value="Unassembled WGS sequence"/>
</dbReference>
<keyword evidence="1" id="KW-0175">Coiled coil</keyword>
<comment type="caution">
    <text evidence="2">The sequence shown here is derived from an EMBL/GenBank/DDBJ whole genome shotgun (WGS) entry which is preliminary data.</text>
</comment>
<organism evidence="2 3">
    <name type="scientific">Alsobacter metallidurans</name>
    <dbReference type="NCBI Taxonomy" id="340221"/>
    <lineage>
        <taxon>Bacteria</taxon>
        <taxon>Pseudomonadati</taxon>
        <taxon>Pseudomonadota</taxon>
        <taxon>Alphaproteobacteria</taxon>
        <taxon>Hyphomicrobiales</taxon>
        <taxon>Alsobacteraceae</taxon>
        <taxon>Alsobacter</taxon>
    </lineage>
</organism>
<evidence type="ECO:0000313" key="3">
    <source>
        <dbReference type="Proteomes" id="UP000603912"/>
    </source>
</evidence>
<gene>
    <name evidence="2" type="ORF">GCM10007036_39840</name>
</gene>